<reference evidence="2" key="1">
    <citation type="submission" date="2020-06" db="EMBL/GenBank/DDBJ databases">
        <title>WGS assembly of Ceratodon purpureus strain R40.</title>
        <authorList>
            <person name="Carey S.B."/>
            <person name="Jenkins J."/>
            <person name="Shu S."/>
            <person name="Lovell J.T."/>
            <person name="Sreedasyam A."/>
            <person name="Maumus F."/>
            <person name="Tiley G.P."/>
            <person name="Fernandez-Pozo N."/>
            <person name="Barry K."/>
            <person name="Chen C."/>
            <person name="Wang M."/>
            <person name="Lipzen A."/>
            <person name="Daum C."/>
            <person name="Saski C.A."/>
            <person name="Payton A.C."/>
            <person name="Mcbreen J.C."/>
            <person name="Conrad R.E."/>
            <person name="Kollar L.M."/>
            <person name="Olsson S."/>
            <person name="Huttunen S."/>
            <person name="Landis J.B."/>
            <person name="Wickett N.J."/>
            <person name="Johnson M.G."/>
            <person name="Rensing S.A."/>
            <person name="Grimwood J."/>
            <person name="Schmutz J."/>
            <person name="Mcdaniel S.F."/>
        </authorList>
    </citation>
    <scope>NUCLEOTIDE SEQUENCE</scope>
    <source>
        <strain evidence="2">R40</strain>
    </source>
</reference>
<dbReference type="InterPro" id="IPR008979">
    <property type="entry name" value="Galactose-bd-like_sf"/>
</dbReference>
<protein>
    <submittedName>
        <fullName evidence="2">Uncharacterized protein</fullName>
    </submittedName>
</protein>
<evidence type="ECO:0000256" key="1">
    <source>
        <dbReference type="SAM" id="Phobius"/>
    </source>
</evidence>
<dbReference type="Gene3D" id="2.60.120.380">
    <property type="match status" value="1"/>
</dbReference>
<dbReference type="SUPFAM" id="SSF49785">
    <property type="entry name" value="Galactose-binding domain-like"/>
    <property type="match status" value="1"/>
</dbReference>
<name>A0A8T0HB03_CERPU</name>
<dbReference type="EMBL" id="CM026428">
    <property type="protein sequence ID" value="KAG0566292.1"/>
    <property type="molecule type" value="Genomic_DNA"/>
</dbReference>
<dbReference type="Proteomes" id="UP000822688">
    <property type="component" value="Chromosome 7"/>
</dbReference>
<comment type="caution">
    <text evidence="2">The sequence shown here is derived from an EMBL/GenBank/DDBJ whole genome shotgun (WGS) entry which is preliminary data.</text>
</comment>
<evidence type="ECO:0000313" key="2">
    <source>
        <dbReference type="EMBL" id="KAG0566292.1"/>
    </source>
</evidence>
<feature type="transmembrane region" description="Helical" evidence="1">
    <location>
        <begin position="120"/>
        <end position="137"/>
    </location>
</feature>
<organism evidence="2 3">
    <name type="scientific">Ceratodon purpureus</name>
    <name type="common">Fire moss</name>
    <name type="synonym">Dicranum purpureum</name>
    <dbReference type="NCBI Taxonomy" id="3225"/>
    <lineage>
        <taxon>Eukaryota</taxon>
        <taxon>Viridiplantae</taxon>
        <taxon>Streptophyta</taxon>
        <taxon>Embryophyta</taxon>
        <taxon>Bryophyta</taxon>
        <taxon>Bryophytina</taxon>
        <taxon>Bryopsida</taxon>
        <taxon>Dicranidae</taxon>
        <taxon>Pseudoditrichales</taxon>
        <taxon>Ditrichaceae</taxon>
        <taxon>Ceratodon</taxon>
    </lineage>
</organism>
<keyword evidence="3" id="KW-1185">Reference proteome</keyword>
<proteinExistence type="predicted"/>
<dbReference type="AlphaFoldDB" id="A0A8T0HB03"/>
<sequence>MDPPAAPSSLHPMVNDLNLKLQSPDNKTVYPNGMNKEDSINNVEVIHVMKPRKGPWRVTVDGARVVNDIQPYALVATGTFRASRRTFGSGAHRFHNFTSDSDSSTSAADRQGRSEWQNNLFLCVCSGVLCSILFLFTD</sequence>
<evidence type="ECO:0000313" key="3">
    <source>
        <dbReference type="Proteomes" id="UP000822688"/>
    </source>
</evidence>
<keyword evidence="1" id="KW-0812">Transmembrane</keyword>
<accession>A0A8T0HB03</accession>
<keyword evidence="1" id="KW-1133">Transmembrane helix</keyword>
<keyword evidence="1" id="KW-0472">Membrane</keyword>
<gene>
    <name evidence="2" type="ORF">KC19_7G052600</name>
</gene>